<comment type="caution">
    <text evidence="1">The sequence shown here is derived from an EMBL/GenBank/DDBJ whole genome shotgun (WGS) entry which is preliminary data.</text>
</comment>
<protein>
    <submittedName>
        <fullName evidence="1">Uncharacterized protein</fullName>
    </submittedName>
</protein>
<proteinExistence type="predicted"/>
<gene>
    <name evidence="1" type="ORF">BpHYR1_018610</name>
</gene>
<dbReference type="Proteomes" id="UP000276133">
    <property type="component" value="Unassembled WGS sequence"/>
</dbReference>
<evidence type="ECO:0000313" key="2">
    <source>
        <dbReference type="Proteomes" id="UP000276133"/>
    </source>
</evidence>
<keyword evidence="2" id="KW-1185">Reference proteome</keyword>
<sequence length="245" mass="27395">MVLVRFLSGRQLESMADSYNFKILEKILQHSKKGATKYDALCFIVITTTENFFATHQILGLTCSINPSSTKSQSAKVFVYGVEEALGFGHAQGHVTNIEIFHHSISSWTTPFPVLPKVSMAYNSPSSILVASAPFTMGTDLPAWILYGAIEWPFHYFLNSLANVTQSHIYARFFYAGVGRCTHCFLQFVILGVERYSERTVYYVSIDMGSKVYFAHIVVLEDSFIAGIWRVVGCAVVERAASWEG</sequence>
<dbReference type="AlphaFoldDB" id="A0A3M7SK23"/>
<organism evidence="1 2">
    <name type="scientific">Brachionus plicatilis</name>
    <name type="common">Marine rotifer</name>
    <name type="synonym">Brachionus muelleri</name>
    <dbReference type="NCBI Taxonomy" id="10195"/>
    <lineage>
        <taxon>Eukaryota</taxon>
        <taxon>Metazoa</taxon>
        <taxon>Spiralia</taxon>
        <taxon>Gnathifera</taxon>
        <taxon>Rotifera</taxon>
        <taxon>Eurotatoria</taxon>
        <taxon>Monogononta</taxon>
        <taxon>Pseudotrocha</taxon>
        <taxon>Ploima</taxon>
        <taxon>Brachionidae</taxon>
        <taxon>Brachionus</taxon>
    </lineage>
</organism>
<dbReference type="EMBL" id="REGN01001279">
    <property type="protein sequence ID" value="RNA35868.1"/>
    <property type="molecule type" value="Genomic_DNA"/>
</dbReference>
<reference evidence="1 2" key="1">
    <citation type="journal article" date="2018" name="Sci. Rep.">
        <title>Genomic signatures of local adaptation to the degree of environmental predictability in rotifers.</title>
        <authorList>
            <person name="Franch-Gras L."/>
            <person name="Hahn C."/>
            <person name="Garcia-Roger E.M."/>
            <person name="Carmona M.J."/>
            <person name="Serra M."/>
            <person name="Gomez A."/>
        </authorList>
    </citation>
    <scope>NUCLEOTIDE SEQUENCE [LARGE SCALE GENOMIC DNA]</scope>
    <source>
        <strain evidence="1">HYR1</strain>
    </source>
</reference>
<accession>A0A3M7SK23</accession>
<evidence type="ECO:0000313" key="1">
    <source>
        <dbReference type="EMBL" id="RNA35868.1"/>
    </source>
</evidence>
<name>A0A3M7SK23_BRAPC</name>